<dbReference type="OrthoDB" id="9947543at2759"/>
<dbReference type="SUPFAM" id="SSF158414">
    <property type="entry name" value="HP0062-like"/>
    <property type="match status" value="1"/>
</dbReference>
<dbReference type="AlphaFoldDB" id="A0A7L0ENB0"/>
<reference evidence="9 10" key="1">
    <citation type="submission" date="2019-09" db="EMBL/GenBank/DDBJ databases">
        <title>Bird 10,000 Genomes (B10K) Project - Family phase.</title>
        <authorList>
            <person name="Zhang G."/>
        </authorList>
    </citation>
    <scope>NUCLEOTIDE SEQUENCE [LARGE SCALE GENOMIC DNA]</scope>
    <source>
        <strain evidence="9">B10K-DU-007-40</strain>
        <tissue evidence="9">Mixed tissue sample</tissue>
    </source>
</reference>
<evidence type="ECO:0000256" key="6">
    <source>
        <dbReference type="ARBA" id="ARBA00023054"/>
    </source>
</evidence>
<feature type="non-terminal residue" evidence="9">
    <location>
        <position position="377"/>
    </location>
</feature>
<evidence type="ECO:0000256" key="7">
    <source>
        <dbReference type="ARBA" id="ARBA00023136"/>
    </source>
</evidence>
<gene>
    <name evidence="9" type="primary">Golm1</name>
    <name evidence="9" type="ORF">TROMEL_R07175</name>
</gene>
<dbReference type="Gene3D" id="1.10.287.1490">
    <property type="match status" value="1"/>
</dbReference>
<feature type="non-terminal residue" evidence="9">
    <location>
        <position position="1"/>
    </location>
</feature>
<feature type="compositionally biased region" description="Basic and acidic residues" evidence="8">
    <location>
        <begin position="227"/>
        <end position="236"/>
    </location>
</feature>
<keyword evidence="10" id="KW-1185">Reference proteome</keyword>
<feature type="compositionally biased region" description="Basic and acidic residues" evidence="8">
    <location>
        <begin position="321"/>
        <end position="346"/>
    </location>
</feature>
<evidence type="ECO:0000256" key="4">
    <source>
        <dbReference type="ARBA" id="ARBA00022968"/>
    </source>
</evidence>
<dbReference type="InterPro" id="IPR026139">
    <property type="entry name" value="GOLM1/CASC4"/>
</dbReference>
<feature type="region of interest" description="Disordered" evidence="8">
    <location>
        <begin position="171"/>
        <end position="377"/>
    </location>
</feature>
<dbReference type="InterPro" id="IPR029013">
    <property type="entry name" value="HP0062-like_sf"/>
</dbReference>
<feature type="compositionally biased region" description="Acidic residues" evidence="8">
    <location>
        <begin position="347"/>
        <end position="356"/>
    </location>
</feature>
<name>A0A7L0ENB0_TROML</name>
<keyword evidence="6" id="KW-0175">Coiled coil</keyword>
<dbReference type="PANTHER" id="PTHR15896:SF8">
    <property type="entry name" value="GOLGI MEMBRANE PROTEIN 1"/>
    <property type="match status" value="1"/>
</dbReference>
<proteinExistence type="inferred from homology"/>
<sequence length="377" mass="42871">MKSPPLLVAALVACIIVLGFNYWIASSRSVDLQSRIMDLEGKVRRAAAERGAVELKKNEFQGELEKQRQQIDKIQSLHSFQMENANRAHQEEKAVLLSNITVNERLVQSLREHLKELQTEYGKLQLDVYWFQKNQTNLQKKFSYDLSQCINQMKEFKEQCEERIDELTKKNNDVPQIKENKDVSKDSKKNSQVCTQQPAVKQAELKQADSEQPKPTEDVPKALPTVEKTDPLKAKEQINSLADIRKQEPKVEEEKLSSQLKKTEDSLNAAGDHKDLLPESEKELNPSEDEKLVIGQDASQLAAEQAPSEEIEREQLLSYDAKQDDLPPGKADKQDHEALNQDKDVDYNLDENEAESETDKQAELAGIENGKKGKKPI</sequence>
<accession>A0A7L0ENB0</accession>
<dbReference type="EMBL" id="VXAG01001804">
    <property type="protein sequence ID" value="NXJ84715.1"/>
    <property type="molecule type" value="Genomic_DNA"/>
</dbReference>
<evidence type="ECO:0000313" key="10">
    <source>
        <dbReference type="Proteomes" id="UP000550660"/>
    </source>
</evidence>
<feature type="compositionally biased region" description="Basic and acidic residues" evidence="8">
    <location>
        <begin position="171"/>
        <end position="189"/>
    </location>
</feature>
<feature type="compositionally biased region" description="Basic and acidic residues" evidence="8">
    <location>
        <begin position="203"/>
        <end position="220"/>
    </location>
</feature>
<evidence type="ECO:0000256" key="3">
    <source>
        <dbReference type="ARBA" id="ARBA00022692"/>
    </source>
</evidence>
<dbReference type="PRINTS" id="PR02084">
    <property type="entry name" value="GOLM1CASC4"/>
</dbReference>
<evidence type="ECO:0000256" key="2">
    <source>
        <dbReference type="ARBA" id="ARBA00007474"/>
    </source>
</evidence>
<evidence type="ECO:0000313" key="9">
    <source>
        <dbReference type="EMBL" id="NXJ84715.1"/>
    </source>
</evidence>
<organism evidence="9 10">
    <name type="scientific">Trogon melanurus</name>
    <name type="common">Black-tailed trogon</name>
    <dbReference type="NCBI Taxonomy" id="56311"/>
    <lineage>
        <taxon>Eukaryota</taxon>
        <taxon>Metazoa</taxon>
        <taxon>Chordata</taxon>
        <taxon>Craniata</taxon>
        <taxon>Vertebrata</taxon>
        <taxon>Euteleostomi</taxon>
        <taxon>Archelosauria</taxon>
        <taxon>Archosauria</taxon>
        <taxon>Dinosauria</taxon>
        <taxon>Saurischia</taxon>
        <taxon>Theropoda</taxon>
        <taxon>Coelurosauria</taxon>
        <taxon>Aves</taxon>
        <taxon>Neognathae</taxon>
        <taxon>Neoaves</taxon>
        <taxon>Telluraves</taxon>
        <taxon>Coraciimorphae</taxon>
        <taxon>Trogoniformes</taxon>
        <taxon>Trogonidae</taxon>
        <taxon>Trogon</taxon>
    </lineage>
</organism>
<dbReference type="Proteomes" id="UP000550660">
    <property type="component" value="Unassembled WGS sequence"/>
</dbReference>
<evidence type="ECO:0000256" key="1">
    <source>
        <dbReference type="ARBA" id="ARBA00004606"/>
    </source>
</evidence>
<dbReference type="GO" id="GO:0016020">
    <property type="term" value="C:membrane"/>
    <property type="evidence" value="ECO:0007669"/>
    <property type="project" value="UniProtKB-SubCell"/>
</dbReference>
<comment type="subcellular location">
    <subcellularLocation>
        <location evidence="1">Membrane</location>
        <topology evidence="1">Single-pass type II membrane protein</topology>
    </subcellularLocation>
</comment>
<dbReference type="PANTHER" id="PTHR15896">
    <property type="entry name" value="GOLGI PHOSPHOPROTEIN 2/GP73-RELATED"/>
    <property type="match status" value="1"/>
</dbReference>
<keyword evidence="3" id="KW-0812">Transmembrane</keyword>
<comment type="caution">
    <text evidence="9">The sequence shown here is derived from an EMBL/GenBank/DDBJ whole genome shotgun (WGS) entry which is preliminary data.</text>
</comment>
<keyword evidence="4" id="KW-0735">Signal-anchor</keyword>
<dbReference type="GO" id="GO:0005794">
    <property type="term" value="C:Golgi apparatus"/>
    <property type="evidence" value="ECO:0007669"/>
    <property type="project" value="TreeGrafter"/>
</dbReference>
<evidence type="ECO:0000256" key="5">
    <source>
        <dbReference type="ARBA" id="ARBA00022989"/>
    </source>
</evidence>
<feature type="compositionally biased region" description="Basic and acidic residues" evidence="8">
    <location>
        <begin position="243"/>
        <end position="292"/>
    </location>
</feature>
<protein>
    <submittedName>
        <fullName evidence="9">GOLM1 protein</fullName>
    </submittedName>
</protein>
<evidence type="ECO:0000256" key="8">
    <source>
        <dbReference type="SAM" id="MobiDB-lite"/>
    </source>
</evidence>
<keyword evidence="7" id="KW-0472">Membrane</keyword>
<comment type="similarity">
    <text evidence="2">Belongs to the GOLM family.</text>
</comment>
<keyword evidence="5" id="KW-1133">Transmembrane helix</keyword>